<gene>
    <name evidence="10" type="ORF">HDID_LOCUS2073</name>
    <name evidence="11" type="ORF">WMSIL1_LOCUS7691</name>
</gene>
<reference evidence="10 12" key="2">
    <citation type="submission" date="2018-11" db="EMBL/GenBank/DDBJ databases">
        <authorList>
            <consortium name="Pathogen Informatics"/>
        </authorList>
    </citation>
    <scope>NUCLEOTIDE SEQUENCE [LARGE SCALE GENOMIC DNA]</scope>
</reference>
<dbReference type="Pfam" id="PF12457">
    <property type="entry name" value="TIP_N"/>
    <property type="match status" value="1"/>
</dbReference>
<dbReference type="WBParaSite" id="HDID_0000207201-mRNA-1">
    <property type="protein sequence ID" value="HDID_0000207201-mRNA-1"/>
    <property type="gene ID" value="HDID_0000207201"/>
</dbReference>
<dbReference type="Proteomes" id="UP000321570">
    <property type="component" value="Unassembled WGS sequence"/>
</dbReference>
<dbReference type="PIRSF" id="PIRSF017706">
    <property type="entry name" value="TFIP11"/>
    <property type="match status" value="1"/>
</dbReference>
<dbReference type="InterPro" id="IPR022783">
    <property type="entry name" value="GCFC_dom"/>
</dbReference>
<dbReference type="EMBL" id="UYSG01000456">
    <property type="protein sequence ID" value="VDL19534.1"/>
    <property type="molecule type" value="Genomic_DNA"/>
</dbReference>
<reference evidence="14" key="1">
    <citation type="submission" date="2017-02" db="UniProtKB">
        <authorList>
            <consortium name="WormBaseParasite"/>
        </authorList>
    </citation>
    <scope>IDENTIFICATION</scope>
</reference>
<dbReference type="PANTHER" id="PTHR23329:SF1">
    <property type="entry name" value="TUFTELIN-INTERACTING PROTEIN 11"/>
    <property type="match status" value="1"/>
</dbReference>
<dbReference type="InterPro" id="IPR022159">
    <property type="entry name" value="STIP/TFIP11_N"/>
</dbReference>
<evidence type="ECO:0000313" key="14">
    <source>
        <dbReference type="WBParaSite" id="HDID_0000207201-mRNA-1"/>
    </source>
</evidence>
<comment type="similarity">
    <text evidence="2 7">Belongs to the TFP11/STIP family.</text>
</comment>
<evidence type="ECO:0000256" key="6">
    <source>
        <dbReference type="ARBA" id="ARBA00023242"/>
    </source>
</evidence>
<proteinExistence type="inferred from homology"/>
<feature type="compositionally biased region" description="Low complexity" evidence="8">
    <location>
        <begin position="197"/>
        <end position="207"/>
    </location>
</feature>
<evidence type="ECO:0000256" key="4">
    <source>
        <dbReference type="ARBA" id="ARBA00022728"/>
    </source>
</evidence>
<feature type="region of interest" description="Disordered" evidence="8">
    <location>
        <begin position="113"/>
        <end position="144"/>
    </location>
</feature>
<dbReference type="InterPro" id="IPR024933">
    <property type="entry name" value="TFP11"/>
</dbReference>
<evidence type="ECO:0000259" key="9">
    <source>
        <dbReference type="PROSITE" id="PS50174"/>
    </source>
</evidence>
<comment type="subcellular location">
    <subcellularLocation>
        <location evidence="1 7">Nucleus</location>
    </subcellularLocation>
</comment>
<feature type="region of interest" description="Disordered" evidence="8">
    <location>
        <begin position="191"/>
        <end position="236"/>
    </location>
</feature>
<keyword evidence="5 7" id="KW-0508">mRNA splicing</keyword>
<organism evidence="14">
    <name type="scientific">Hymenolepis diminuta</name>
    <name type="common">Rat tapeworm</name>
    <dbReference type="NCBI Taxonomy" id="6216"/>
    <lineage>
        <taxon>Eukaryota</taxon>
        <taxon>Metazoa</taxon>
        <taxon>Spiralia</taxon>
        <taxon>Lophotrochozoa</taxon>
        <taxon>Platyhelminthes</taxon>
        <taxon>Cestoda</taxon>
        <taxon>Eucestoda</taxon>
        <taxon>Cyclophyllidea</taxon>
        <taxon>Hymenolepididae</taxon>
        <taxon>Hymenolepis</taxon>
    </lineage>
</organism>
<dbReference type="Pfam" id="PF07842">
    <property type="entry name" value="GCFC"/>
    <property type="match status" value="1"/>
</dbReference>
<evidence type="ECO:0000256" key="5">
    <source>
        <dbReference type="ARBA" id="ARBA00023187"/>
    </source>
</evidence>
<evidence type="ECO:0000256" key="3">
    <source>
        <dbReference type="ARBA" id="ARBA00022664"/>
    </source>
</evidence>
<dbReference type="SMART" id="SM00443">
    <property type="entry name" value="G_patch"/>
    <property type="match status" value="1"/>
</dbReference>
<accession>A0A0R3SC17</accession>
<dbReference type="GO" id="GO:0003676">
    <property type="term" value="F:nucleic acid binding"/>
    <property type="evidence" value="ECO:0007669"/>
    <property type="project" value="InterPro"/>
</dbReference>
<evidence type="ECO:0000256" key="7">
    <source>
        <dbReference type="PIRNR" id="PIRNR017706"/>
    </source>
</evidence>
<dbReference type="OrthoDB" id="4822at2759"/>
<dbReference type="PANTHER" id="PTHR23329">
    <property type="entry name" value="TUFTELIN-INTERACTING PROTEIN 11-RELATED"/>
    <property type="match status" value="1"/>
</dbReference>
<dbReference type="EMBL" id="CABIJS010000288">
    <property type="protein sequence ID" value="VUZ48395.1"/>
    <property type="molecule type" value="Genomic_DNA"/>
</dbReference>
<keyword evidence="6 7" id="KW-0539">Nucleus</keyword>
<reference evidence="11 13" key="3">
    <citation type="submission" date="2019-07" db="EMBL/GenBank/DDBJ databases">
        <authorList>
            <person name="Jastrzebski P J."/>
            <person name="Paukszto L."/>
            <person name="Jastrzebski P J."/>
        </authorList>
    </citation>
    <scope>NUCLEOTIDE SEQUENCE [LARGE SCALE GENOMIC DNA]</scope>
    <source>
        <strain evidence="11 13">WMS-il1</strain>
    </source>
</reference>
<dbReference type="InterPro" id="IPR000467">
    <property type="entry name" value="G_patch_dom"/>
</dbReference>
<evidence type="ECO:0000313" key="12">
    <source>
        <dbReference type="Proteomes" id="UP000274504"/>
    </source>
</evidence>
<evidence type="ECO:0000313" key="10">
    <source>
        <dbReference type="EMBL" id="VDL19534.1"/>
    </source>
</evidence>
<evidence type="ECO:0000256" key="8">
    <source>
        <dbReference type="SAM" id="MobiDB-lite"/>
    </source>
</evidence>
<name>A0A0R3SC17_HYMDI</name>
<keyword evidence="4 7" id="KW-0747">Spliceosome</keyword>
<evidence type="ECO:0000256" key="2">
    <source>
        <dbReference type="ARBA" id="ARBA00010900"/>
    </source>
</evidence>
<dbReference type="GO" id="GO:0071008">
    <property type="term" value="C:U2-type post-mRNA release spliceosomal complex"/>
    <property type="evidence" value="ECO:0007669"/>
    <property type="project" value="TreeGrafter"/>
</dbReference>
<keyword evidence="3 7" id="KW-0507">mRNA processing</keyword>
<sequence>MDSSPEMDKFGVSEEDYDYMFDPLKRRNFTSKKQQIYGIFASDSDSEVEEKSGMSSMASIRKRKGAHYSGPITFVSGGIKEGSKPAETAEIGEDTTIEISDEEEDKRLFATNKSPQQAKAVRPSISQARRGKIPSTTKGFGSWERHTKGIGMKLLQKMGFKPGEGLGKDGKGIVTPVEAVKRVGKGAVGSVGPEVAPAPRRGGEAAPISETKFDNSSGLPRYKKTNGSAGSGGKHSERTIYMTADELIASISPATPAAALKSHGPFMQNSELSKVKVIDMTQREQRVYDGYAEALSSSRYSRRADDADEDAVDAEMKKRDRRIEGHFFEVPVLCHNIDLIIKTTEDDIRRLDRAARYEKDRAAGLEYGIERLTKVVEKAAFDVDELNAALKLISHFEAALKSGEMGASPETASSWVNRIRRECASLPELPALLAAMARPILDSLLATWRPLVNPSFGVSVLTEWRSALDDSSAFEILLRSSWMPPLRKAIVSEWDPHDCERLLSVFEVWQSLIPEDLLQTDLLDFLVLPKLKEAVDAWNPLTDRVPIHTWLHPWLPWFGGASRLAPTHELVLQKLAACLTNWHPSDASASSVLLPWRNVIPMAQMTAFLNRNVVPKLSHVMQNFQIFPADQKMEPWNWVMRWLDIIDPAIIVDLLERFFLPRWIHCLSDWLAQATDARNRRLSSAGQIFSEIGTWYSGWKSQIPTVLADYPSVKDAFTQALSLMEQAMRGAPIEPYGRVGGFSNQRLPFIPLPNHPPMPPTSLREQVEQTTARRGFLFHPIANRFFEGKQVYRLESHQVYFDRNVAYCFNSYDSTWRPVSFSELMAMAE</sequence>
<protein>
    <submittedName>
        <fullName evidence="14">G-patch domain-containing protein</fullName>
    </submittedName>
</protein>
<dbReference type="Proteomes" id="UP000274504">
    <property type="component" value="Unassembled WGS sequence"/>
</dbReference>
<dbReference type="GO" id="GO:0000390">
    <property type="term" value="P:spliceosomal complex disassembly"/>
    <property type="evidence" value="ECO:0007669"/>
    <property type="project" value="InterPro"/>
</dbReference>
<dbReference type="InterPro" id="IPR045211">
    <property type="entry name" value="TFP11/STIP/Ntr1"/>
</dbReference>
<dbReference type="STRING" id="6216.A0A0R3SC17"/>
<evidence type="ECO:0000313" key="13">
    <source>
        <dbReference type="Proteomes" id="UP000321570"/>
    </source>
</evidence>
<dbReference type="PROSITE" id="PS50174">
    <property type="entry name" value="G_PATCH"/>
    <property type="match status" value="1"/>
</dbReference>
<evidence type="ECO:0000313" key="11">
    <source>
        <dbReference type="EMBL" id="VUZ48395.1"/>
    </source>
</evidence>
<evidence type="ECO:0000256" key="1">
    <source>
        <dbReference type="ARBA" id="ARBA00004123"/>
    </source>
</evidence>
<feature type="domain" description="G-patch" evidence="9">
    <location>
        <begin position="147"/>
        <end position="193"/>
    </location>
</feature>
<dbReference type="AlphaFoldDB" id="A0A0R3SC17"/>
<keyword evidence="13" id="KW-1185">Reference proteome</keyword>
<dbReference type="Pfam" id="PF01585">
    <property type="entry name" value="G-patch"/>
    <property type="match status" value="1"/>
</dbReference>